<keyword evidence="3" id="KW-1185">Reference proteome</keyword>
<dbReference type="AlphaFoldDB" id="W7MT59"/>
<dbReference type="GeneID" id="30069987"/>
<evidence type="ECO:0000313" key="2">
    <source>
        <dbReference type="EMBL" id="EWG54306.1"/>
    </source>
</evidence>
<dbReference type="VEuPathDB" id="FungiDB:FVEG_12554"/>
<dbReference type="EMBL" id="DS022261">
    <property type="protein sequence ID" value="EWG54306.1"/>
    <property type="molecule type" value="Genomic_DNA"/>
</dbReference>
<dbReference type="InterPro" id="IPR010730">
    <property type="entry name" value="HET"/>
</dbReference>
<feature type="domain" description="Heterokaryon incompatibility" evidence="1">
    <location>
        <begin position="27"/>
        <end position="115"/>
    </location>
</feature>
<dbReference type="eggNOG" id="ENOG502SHG8">
    <property type="taxonomic scope" value="Eukaryota"/>
</dbReference>
<dbReference type="HOGENOM" id="CLU_000288_138_0_1"/>
<dbReference type="STRING" id="334819.W7MT59"/>
<dbReference type="Pfam" id="PF06985">
    <property type="entry name" value="HET"/>
    <property type="match status" value="1"/>
</dbReference>
<evidence type="ECO:0000259" key="1">
    <source>
        <dbReference type="Pfam" id="PF06985"/>
    </source>
</evidence>
<gene>
    <name evidence="2" type="ORF">FVEG_12554</name>
</gene>
<proteinExistence type="predicted"/>
<dbReference type="PANTHER" id="PTHR10622:SF12">
    <property type="entry name" value="HET DOMAIN-CONTAINING PROTEIN"/>
    <property type="match status" value="1"/>
</dbReference>
<dbReference type="KEGG" id="fvr:FVEG_12554"/>
<dbReference type="OrthoDB" id="674604at2759"/>
<protein>
    <recommendedName>
        <fullName evidence="1">Heterokaryon incompatibility domain-containing protein</fullName>
    </recommendedName>
</protein>
<name>W7MT59_GIBM7</name>
<evidence type="ECO:0000313" key="3">
    <source>
        <dbReference type="Proteomes" id="UP000009096"/>
    </source>
</evidence>
<dbReference type="RefSeq" id="XP_018760497.1">
    <property type="nucleotide sequence ID" value="XM_018901900.1"/>
</dbReference>
<accession>W7MT59</accession>
<dbReference type="Proteomes" id="UP000009096">
    <property type="component" value="Chromosome 3"/>
</dbReference>
<organism evidence="2 3">
    <name type="scientific">Gibberella moniliformis (strain M3125 / FGSC 7600)</name>
    <name type="common">Maize ear and stalk rot fungus</name>
    <name type="synonym">Fusarium verticillioides</name>
    <dbReference type="NCBI Taxonomy" id="334819"/>
    <lineage>
        <taxon>Eukaryota</taxon>
        <taxon>Fungi</taxon>
        <taxon>Dikarya</taxon>
        <taxon>Ascomycota</taxon>
        <taxon>Pezizomycotina</taxon>
        <taxon>Sordariomycetes</taxon>
        <taxon>Hypocreomycetidae</taxon>
        <taxon>Hypocreales</taxon>
        <taxon>Nectriaceae</taxon>
        <taxon>Fusarium</taxon>
        <taxon>Fusarium fujikuroi species complex</taxon>
    </lineage>
</organism>
<sequence length="217" mass="25178">MRLIEVRKFVETQRISFVEFYGERPKYAILSHTWESQQEVTYQDSNLKSSKSKTGYQKIRKTCELALSDGFDYVWIDTCCIDKSSSAELTEAINSMFLWYQEASVCYVYLADKFKRSRLRDCRWFTRDWTLQELIAPGVITFLNNSWDRIGTKNSLMGRLTAITRIYPDILGHKAPISSACIAKRLSWAAGRQTTRVEDIAYCLLGICNIHMPMLYG</sequence>
<reference evidence="2 3" key="1">
    <citation type="journal article" date="2010" name="Nature">
        <title>Comparative genomics reveals mobile pathogenicity chromosomes in Fusarium.</title>
        <authorList>
            <person name="Ma L.J."/>
            <person name="van der Does H.C."/>
            <person name="Borkovich K.A."/>
            <person name="Coleman J.J."/>
            <person name="Daboussi M.J."/>
            <person name="Di Pietro A."/>
            <person name="Dufresne M."/>
            <person name="Freitag M."/>
            <person name="Grabherr M."/>
            <person name="Henrissat B."/>
            <person name="Houterman P.M."/>
            <person name="Kang S."/>
            <person name="Shim W.B."/>
            <person name="Woloshuk C."/>
            <person name="Xie X."/>
            <person name="Xu J.R."/>
            <person name="Antoniw J."/>
            <person name="Baker S.E."/>
            <person name="Bluhm B.H."/>
            <person name="Breakspear A."/>
            <person name="Brown D.W."/>
            <person name="Butchko R.A."/>
            <person name="Chapman S."/>
            <person name="Coulson R."/>
            <person name="Coutinho P.M."/>
            <person name="Danchin E.G."/>
            <person name="Diener A."/>
            <person name="Gale L.R."/>
            <person name="Gardiner D.M."/>
            <person name="Goff S."/>
            <person name="Hammond-Kosack K.E."/>
            <person name="Hilburn K."/>
            <person name="Hua-Van A."/>
            <person name="Jonkers W."/>
            <person name="Kazan K."/>
            <person name="Kodira C.D."/>
            <person name="Koehrsen M."/>
            <person name="Kumar L."/>
            <person name="Lee Y.H."/>
            <person name="Li L."/>
            <person name="Manners J.M."/>
            <person name="Miranda-Saavedra D."/>
            <person name="Mukherjee M."/>
            <person name="Park G."/>
            <person name="Park J."/>
            <person name="Park S.Y."/>
            <person name="Proctor R.H."/>
            <person name="Regev A."/>
            <person name="Ruiz-Roldan M.C."/>
            <person name="Sain D."/>
            <person name="Sakthikumar S."/>
            <person name="Sykes S."/>
            <person name="Schwartz D.C."/>
            <person name="Turgeon B.G."/>
            <person name="Wapinski I."/>
            <person name="Yoder O."/>
            <person name="Young S."/>
            <person name="Zeng Q."/>
            <person name="Zhou S."/>
            <person name="Galagan J."/>
            <person name="Cuomo C.A."/>
            <person name="Kistler H.C."/>
            <person name="Rep M."/>
        </authorList>
    </citation>
    <scope>NUCLEOTIDE SEQUENCE [LARGE SCALE GENOMIC DNA]</scope>
    <source>
        <strain evidence="3">M3125 / FGSC 7600</strain>
    </source>
</reference>
<dbReference type="OMA" id="MRLINIF"/>
<dbReference type="PANTHER" id="PTHR10622">
    <property type="entry name" value="HET DOMAIN-CONTAINING PROTEIN"/>
    <property type="match status" value="1"/>
</dbReference>